<dbReference type="CDD" id="cd08645">
    <property type="entry name" value="FMT_core_GART"/>
    <property type="match status" value="1"/>
</dbReference>
<gene>
    <name evidence="10" type="primary">purN</name>
    <name evidence="10" type="ORF">Pan265_12140</name>
</gene>
<keyword evidence="4" id="KW-0658">Purine biosynthesis</keyword>
<evidence type="ECO:0000256" key="8">
    <source>
        <dbReference type="ARBA" id="ARBA00047664"/>
    </source>
</evidence>
<sequence length="193" mass="20746">MLVSGGGRSLQNLADRIADGRLTASIDLVIASNTKADEAACERDLHGDVPIVRIRSQDFDHREDFSDVVFDRCRAAGVDLVVLAGWLSLLRIAPDFEGRVLNIHPALLPSFGGPGMYGDNVHEAVLKAGCKVSGCTVHLADDAYDNGPILVQRCCPVLDDDTSGTLAARVFEQECEALPEGIGVAWSMMLRRA</sequence>
<feature type="domain" description="Formyl transferase N-terminal" evidence="9">
    <location>
        <begin position="2"/>
        <end position="180"/>
    </location>
</feature>
<evidence type="ECO:0000313" key="10">
    <source>
        <dbReference type="EMBL" id="QDU71365.1"/>
    </source>
</evidence>
<evidence type="ECO:0000256" key="6">
    <source>
        <dbReference type="ARBA" id="ARBA00041324"/>
    </source>
</evidence>
<keyword evidence="11" id="KW-1185">Reference proteome</keyword>
<dbReference type="GO" id="GO:0005829">
    <property type="term" value="C:cytosol"/>
    <property type="evidence" value="ECO:0007669"/>
    <property type="project" value="TreeGrafter"/>
</dbReference>
<dbReference type="KEGG" id="mcad:Pan265_12140"/>
<evidence type="ECO:0000313" key="11">
    <source>
        <dbReference type="Proteomes" id="UP000320386"/>
    </source>
</evidence>
<dbReference type="EMBL" id="CP036280">
    <property type="protein sequence ID" value="QDU71365.1"/>
    <property type="molecule type" value="Genomic_DNA"/>
</dbReference>
<organism evidence="10 11">
    <name type="scientific">Mucisphaera calidilacus</name>
    <dbReference type="NCBI Taxonomy" id="2527982"/>
    <lineage>
        <taxon>Bacteria</taxon>
        <taxon>Pseudomonadati</taxon>
        <taxon>Planctomycetota</taxon>
        <taxon>Phycisphaerae</taxon>
        <taxon>Phycisphaerales</taxon>
        <taxon>Phycisphaeraceae</taxon>
        <taxon>Mucisphaera</taxon>
    </lineage>
</organism>
<evidence type="ECO:0000256" key="2">
    <source>
        <dbReference type="ARBA" id="ARBA00012254"/>
    </source>
</evidence>
<dbReference type="EC" id="2.1.2.2" evidence="2"/>
<evidence type="ECO:0000256" key="7">
    <source>
        <dbReference type="ARBA" id="ARBA00041682"/>
    </source>
</evidence>
<dbReference type="Gene3D" id="3.40.50.170">
    <property type="entry name" value="Formyl transferase, N-terminal domain"/>
    <property type="match status" value="1"/>
</dbReference>
<dbReference type="InterPro" id="IPR036477">
    <property type="entry name" value="Formyl_transf_N_sf"/>
</dbReference>
<name>A0A518BWK5_9BACT</name>
<comment type="pathway">
    <text evidence="1">Purine metabolism; IMP biosynthesis via de novo pathway; N(2)-formyl-N(1)-(5-phospho-D-ribosyl)glycinamide from N(1)-(5-phospho-D-ribosyl)glycinamide (10-formyl THF route): step 1/1.</text>
</comment>
<dbReference type="InterPro" id="IPR004607">
    <property type="entry name" value="GART"/>
</dbReference>
<dbReference type="InterPro" id="IPR001555">
    <property type="entry name" value="GART_AS"/>
</dbReference>
<evidence type="ECO:0000256" key="1">
    <source>
        <dbReference type="ARBA" id="ARBA00005054"/>
    </source>
</evidence>
<evidence type="ECO:0000256" key="3">
    <source>
        <dbReference type="ARBA" id="ARBA00022679"/>
    </source>
</evidence>
<dbReference type="PANTHER" id="PTHR43369:SF2">
    <property type="entry name" value="PHOSPHORIBOSYLGLYCINAMIDE FORMYLTRANSFERASE"/>
    <property type="match status" value="1"/>
</dbReference>
<dbReference type="Pfam" id="PF00551">
    <property type="entry name" value="Formyl_trans_N"/>
    <property type="match status" value="1"/>
</dbReference>
<dbReference type="InterPro" id="IPR002376">
    <property type="entry name" value="Formyl_transf_N"/>
</dbReference>
<dbReference type="UniPathway" id="UPA00074">
    <property type="reaction ID" value="UER00126"/>
</dbReference>
<dbReference type="GO" id="GO:0006189">
    <property type="term" value="P:'de novo' IMP biosynthetic process"/>
    <property type="evidence" value="ECO:0007669"/>
    <property type="project" value="UniProtKB-UniPathway"/>
</dbReference>
<evidence type="ECO:0000256" key="5">
    <source>
        <dbReference type="ARBA" id="ARBA00038440"/>
    </source>
</evidence>
<keyword evidence="3 10" id="KW-0808">Transferase</keyword>
<dbReference type="PROSITE" id="PS00373">
    <property type="entry name" value="GART"/>
    <property type="match status" value="1"/>
</dbReference>
<dbReference type="SUPFAM" id="SSF53328">
    <property type="entry name" value="Formyltransferase"/>
    <property type="match status" value="1"/>
</dbReference>
<comment type="similarity">
    <text evidence="5">Belongs to the GART family.</text>
</comment>
<evidence type="ECO:0000259" key="9">
    <source>
        <dbReference type="Pfam" id="PF00551"/>
    </source>
</evidence>
<dbReference type="AlphaFoldDB" id="A0A518BWK5"/>
<dbReference type="PANTHER" id="PTHR43369">
    <property type="entry name" value="PHOSPHORIBOSYLGLYCINAMIDE FORMYLTRANSFERASE"/>
    <property type="match status" value="1"/>
</dbReference>
<evidence type="ECO:0000256" key="4">
    <source>
        <dbReference type="ARBA" id="ARBA00022755"/>
    </source>
</evidence>
<dbReference type="Proteomes" id="UP000320386">
    <property type="component" value="Chromosome"/>
</dbReference>
<proteinExistence type="inferred from homology"/>
<reference evidence="10 11" key="1">
    <citation type="submission" date="2019-02" db="EMBL/GenBank/DDBJ databases">
        <title>Deep-cultivation of Planctomycetes and their phenomic and genomic characterization uncovers novel biology.</title>
        <authorList>
            <person name="Wiegand S."/>
            <person name="Jogler M."/>
            <person name="Boedeker C."/>
            <person name="Pinto D."/>
            <person name="Vollmers J."/>
            <person name="Rivas-Marin E."/>
            <person name="Kohn T."/>
            <person name="Peeters S.H."/>
            <person name="Heuer A."/>
            <person name="Rast P."/>
            <person name="Oberbeckmann S."/>
            <person name="Bunk B."/>
            <person name="Jeske O."/>
            <person name="Meyerdierks A."/>
            <person name="Storesund J.E."/>
            <person name="Kallscheuer N."/>
            <person name="Luecker S."/>
            <person name="Lage O.M."/>
            <person name="Pohl T."/>
            <person name="Merkel B.J."/>
            <person name="Hornburger P."/>
            <person name="Mueller R.-W."/>
            <person name="Bruemmer F."/>
            <person name="Labrenz M."/>
            <person name="Spormann A.M."/>
            <person name="Op den Camp H."/>
            <person name="Overmann J."/>
            <person name="Amann R."/>
            <person name="Jetten M.S.M."/>
            <person name="Mascher T."/>
            <person name="Medema M.H."/>
            <person name="Devos D.P."/>
            <person name="Kaster A.-K."/>
            <person name="Ovreas L."/>
            <person name="Rohde M."/>
            <person name="Galperin M.Y."/>
            <person name="Jogler C."/>
        </authorList>
    </citation>
    <scope>NUCLEOTIDE SEQUENCE [LARGE SCALE GENOMIC DNA]</scope>
    <source>
        <strain evidence="10 11">Pan265</strain>
    </source>
</reference>
<protein>
    <recommendedName>
        <fullName evidence="2">phosphoribosylglycinamide formyltransferase 1</fullName>
        <ecNumber evidence="2">2.1.2.2</ecNumber>
    </recommendedName>
    <alternativeName>
        <fullName evidence="7">5'-phosphoribosylglycinamide transformylase</fullName>
    </alternativeName>
    <alternativeName>
        <fullName evidence="6">GAR transformylase</fullName>
    </alternativeName>
</protein>
<accession>A0A518BWK5</accession>
<comment type="catalytic activity">
    <reaction evidence="8">
        <text>N(1)-(5-phospho-beta-D-ribosyl)glycinamide + (6R)-10-formyltetrahydrofolate = N(2)-formyl-N(1)-(5-phospho-beta-D-ribosyl)glycinamide + (6S)-5,6,7,8-tetrahydrofolate + H(+)</text>
        <dbReference type="Rhea" id="RHEA:15053"/>
        <dbReference type="ChEBI" id="CHEBI:15378"/>
        <dbReference type="ChEBI" id="CHEBI:57453"/>
        <dbReference type="ChEBI" id="CHEBI:143788"/>
        <dbReference type="ChEBI" id="CHEBI:147286"/>
        <dbReference type="ChEBI" id="CHEBI:195366"/>
        <dbReference type="EC" id="2.1.2.2"/>
    </reaction>
</comment>
<dbReference type="GO" id="GO:0004644">
    <property type="term" value="F:phosphoribosylglycinamide formyltransferase activity"/>
    <property type="evidence" value="ECO:0007669"/>
    <property type="project" value="UniProtKB-EC"/>
</dbReference>